<evidence type="ECO:0000313" key="4">
    <source>
        <dbReference type="Proteomes" id="UP000295388"/>
    </source>
</evidence>
<keyword evidence="1" id="KW-0723">Serine/threonine-protein kinase</keyword>
<sequence>MAIVSEFVGNVVQHAHTDADLRLELRRDLLTVAVTDGNPTLPVRRPPSSTRESGLGLGIVTALATAWGANPTSVGGKVVWATIRVRNPNATAGINNSWRNGQ</sequence>
<proteinExistence type="predicted"/>
<organism evidence="3 4">
    <name type="scientific">Kribbella caucasensis</name>
    <dbReference type="NCBI Taxonomy" id="2512215"/>
    <lineage>
        <taxon>Bacteria</taxon>
        <taxon>Bacillati</taxon>
        <taxon>Actinomycetota</taxon>
        <taxon>Actinomycetes</taxon>
        <taxon>Propionibacteriales</taxon>
        <taxon>Kribbellaceae</taxon>
        <taxon>Kribbella</taxon>
    </lineage>
</organism>
<evidence type="ECO:0000256" key="1">
    <source>
        <dbReference type="ARBA" id="ARBA00022527"/>
    </source>
</evidence>
<accession>A0A4R6KKQ6</accession>
<dbReference type="GO" id="GO:0004674">
    <property type="term" value="F:protein serine/threonine kinase activity"/>
    <property type="evidence" value="ECO:0007669"/>
    <property type="project" value="UniProtKB-KW"/>
</dbReference>
<dbReference type="EMBL" id="SNWQ01000004">
    <property type="protein sequence ID" value="TDO50731.1"/>
    <property type="molecule type" value="Genomic_DNA"/>
</dbReference>
<dbReference type="InterPro" id="IPR003594">
    <property type="entry name" value="HATPase_dom"/>
</dbReference>
<comment type="caution">
    <text evidence="3">The sequence shown here is derived from an EMBL/GenBank/DDBJ whole genome shotgun (WGS) entry which is preliminary data.</text>
</comment>
<dbReference type="InterPro" id="IPR050267">
    <property type="entry name" value="Anti-sigma-factor_SerPK"/>
</dbReference>
<protein>
    <recommendedName>
        <fullName evidence="2">Histidine kinase/HSP90-like ATPase domain-containing protein</fullName>
    </recommendedName>
</protein>
<feature type="domain" description="Histidine kinase/HSP90-like ATPase" evidence="2">
    <location>
        <begin position="3"/>
        <end position="82"/>
    </location>
</feature>
<dbReference type="Proteomes" id="UP000295388">
    <property type="component" value="Unassembled WGS sequence"/>
</dbReference>
<evidence type="ECO:0000313" key="3">
    <source>
        <dbReference type="EMBL" id="TDO50731.1"/>
    </source>
</evidence>
<dbReference type="PANTHER" id="PTHR35526">
    <property type="entry name" value="ANTI-SIGMA-F FACTOR RSBW-RELATED"/>
    <property type="match status" value="1"/>
</dbReference>
<keyword evidence="1" id="KW-0418">Kinase</keyword>
<dbReference type="CDD" id="cd16936">
    <property type="entry name" value="HATPase_RsbW-like"/>
    <property type="match status" value="1"/>
</dbReference>
<reference evidence="3 4" key="1">
    <citation type="submission" date="2019-03" db="EMBL/GenBank/DDBJ databases">
        <title>Genomic Encyclopedia of Type Strains, Phase III (KMG-III): the genomes of soil and plant-associated and newly described type strains.</title>
        <authorList>
            <person name="Whitman W."/>
        </authorList>
    </citation>
    <scope>NUCLEOTIDE SEQUENCE [LARGE SCALE GENOMIC DNA]</scope>
    <source>
        <strain evidence="3 4">VKM Ac-2527</strain>
    </source>
</reference>
<dbReference type="AlphaFoldDB" id="A0A4R6KKQ6"/>
<dbReference type="InterPro" id="IPR036890">
    <property type="entry name" value="HATPase_C_sf"/>
</dbReference>
<gene>
    <name evidence="3" type="ORF">EV643_104225</name>
</gene>
<evidence type="ECO:0000259" key="2">
    <source>
        <dbReference type="Pfam" id="PF13581"/>
    </source>
</evidence>
<dbReference type="SUPFAM" id="SSF55874">
    <property type="entry name" value="ATPase domain of HSP90 chaperone/DNA topoisomerase II/histidine kinase"/>
    <property type="match status" value="1"/>
</dbReference>
<dbReference type="Pfam" id="PF13581">
    <property type="entry name" value="HATPase_c_2"/>
    <property type="match status" value="1"/>
</dbReference>
<keyword evidence="4" id="KW-1185">Reference proteome</keyword>
<dbReference type="Gene3D" id="3.30.565.10">
    <property type="entry name" value="Histidine kinase-like ATPase, C-terminal domain"/>
    <property type="match status" value="1"/>
</dbReference>
<dbReference type="PANTHER" id="PTHR35526:SF3">
    <property type="entry name" value="ANTI-SIGMA-F FACTOR RSBW"/>
    <property type="match status" value="1"/>
</dbReference>
<name>A0A4R6KKQ6_9ACTN</name>
<keyword evidence="1" id="KW-0808">Transferase</keyword>